<evidence type="ECO:0008006" key="3">
    <source>
        <dbReference type="Google" id="ProtNLM"/>
    </source>
</evidence>
<dbReference type="EMBL" id="LROM01000082">
    <property type="protein sequence ID" value="OFA00682.1"/>
    <property type="molecule type" value="Genomic_DNA"/>
</dbReference>
<sequence>MKSVLRQLIVLPLLTVVMAGLYACGSASGTSRAAATPQPFATTYVLAQGASALIAPAAQPVASGKAIAPVVRLDRVNDSRCREGAVCVWAGYISYSFSLTRPDGATSSFVLSDSMPNGATSVTQDGLTFTLAGVEPQAVPPKNDIIPDYRVSIRVSNVAKVAAATALIH</sequence>
<accession>A0A1E7WNF3</accession>
<name>A0A1E7WNF3_9BURK</name>
<dbReference type="OrthoDB" id="163809at2"/>
<evidence type="ECO:0000313" key="1">
    <source>
        <dbReference type="EMBL" id="OFA00682.1"/>
    </source>
</evidence>
<reference evidence="2" key="1">
    <citation type="journal article" date="2016" name="Front. Microbiol.">
        <title>Molecular Keys to the Janthinobacterium and Duganella spp. Interaction with the Plant Pathogen Fusarium graminearum.</title>
        <authorList>
            <person name="Haack F.S."/>
            <person name="Poehlein A."/>
            <person name="Kroger C."/>
            <person name="Voigt C.A."/>
            <person name="Piepenbring M."/>
            <person name="Bode H.B."/>
            <person name="Daniel R."/>
            <person name="Schafer W."/>
            <person name="Streit W.R."/>
        </authorList>
    </citation>
    <scope>NUCLEOTIDE SEQUENCE [LARGE SCALE GENOMIC DNA]</scope>
    <source>
        <strain evidence="2">T54</strain>
    </source>
</reference>
<organism evidence="1 2">
    <name type="scientific">Duganella phyllosphaerae</name>
    <dbReference type="NCBI Taxonomy" id="762836"/>
    <lineage>
        <taxon>Bacteria</taxon>
        <taxon>Pseudomonadati</taxon>
        <taxon>Pseudomonadota</taxon>
        <taxon>Betaproteobacteria</taxon>
        <taxon>Burkholderiales</taxon>
        <taxon>Oxalobacteraceae</taxon>
        <taxon>Telluria group</taxon>
        <taxon>Duganella</taxon>
    </lineage>
</organism>
<comment type="caution">
    <text evidence="1">The sequence shown here is derived from an EMBL/GenBank/DDBJ whole genome shotgun (WGS) entry which is preliminary data.</text>
</comment>
<evidence type="ECO:0000313" key="2">
    <source>
        <dbReference type="Proteomes" id="UP000175989"/>
    </source>
</evidence>
<dbReference type="PROSITE" id="PS51257">
    <property type="entry name" value="PROKAR_LIPOPROTEIN"/>
    <property type="match status" value="1"/>
</dbReference>
<dbReference type="PATRIC" id="fig|762836.4.peg.2417"/>
<dbReference type="Proteomes" id="UP000175989">
    <property type="component" value="Unassembled WGS sequence"/>
</dbReference>
<gene>
    <name evidence="1" type="ORF">DUPY_23340</name>
</gene>
<proteinExistence type="predicted"/>
<keyword evidence="2" id="KW-1185">Reference proteome</keyword>
<dbReference type="RefSeq" id="WP_070248222.1">
    <property type="nucleotide sequence ID" value="NZ_LROM01000082.1"/>
</dbReference>
<dbReference type="AlphaFoldDB" id="A0A1E7WNF3"/>
<protein>
    <recommendedName>
        <fullName evidence="3">Lipoprotein</fullName>
    </recommendedName>
</protein>